<name>A0A1J5GST5_9BACT</name>
<dbReference type="Gene3D" id="6.10.160.10">
    <property type="match status" value="1"/>
</dbReference>
<keyword evidence="3 7" id="KW-0694">RNA-binding</keyword>
<dbReference type="InterPro" id="IPR005813">
    <property type="entry name" value="Ribosomal_bL20"/>
</dbReference>
<reference evidence="10" key="3">
    <citation type="submission" date="2017-09" db="EMBL/GenBank/DDBJ databases">
        <title>Depth-based differentiation of microbial function through sediment-hosted aquifers and enrichment of novel symbionts in the deep terrestrial subsurface.</title>
        <authorList>
            <person name="Probst A.J."/>
            <person name="Ladd B."/>
            <person name="Jarett J.K."/>
            <person name="Geller-Mcgrath D.E."/>
            <person name="Sieber C.M.K."/>
            <person name="Emerson J.B."/>
            <person name="Anantharaman K."/>
            <person name="Thomas B.C."/>
            <person name="Malmstrom R."/>
            <person name="Stieglmeier M."/>
            <person name="Klingl A."/>
            <person name="Woyke T."/>
            <person name="Ryan C.M."/>
            <person name="Banfield J.F."/>
        </authorList>
    </citation>
    <scope>NUCLEOTIDE SEQUENCE</scope>
    <source>
        <strain evidence="10">CG_4_8_14_3_um_filter_34_18</strain>
    </source>
</reference>
<reference evidence="14 15" key="2">
    <citation type="submission" date="2017-09" db="EMBL/GenBank/DDBJ databases">
        <title>Depth-based differentiation of microbial function through sediment-hosted aquifers and enrichment of novel symbionts in the deep terrestrial subsurface.</title>
        <authorList>
            <person name="Probst A.J."/>
            <person name="Ladd B."/>
            <person name="Jarett J.K."/>
            <person name="Geller-Mcgrath D.E."/>
            <person name="Sieber C.M."/>
            <person name="Emerson J.B."/>
            <person name="Anantharaman K."/>
            <person name="Thomas B.C."/>
            <person name="Malmstrom R."/>
            <person name="Stieglmeier M."/>
            <person name="Klingl A."/>
            <person name="Woyke T."/>
            <person name="Ryan C.M."/>
            <person name="Banfield J.F."/>
        </authorList>
    </citation>
    <scope>NUCLEOTIDE SEQUENCE [LARGE SCALE GENOMIC DNA]</scope>
    <source>
        <strain evidence="11">CG_4_10_14_3_um_filter_34_13</strain>
        <strain evidence="12">CG_4_9_14_3_um_filter_33_16</strain>
    </source>
</reference>
<comment type="caution">
    <text evidence="9">The sequence shown here is derived from an EMBL/GenBank/DDBJ whole genome shotgun (WGS) entry which is preliminary data.</text>
</comment>
<dbReference type="GO" id="GO:0003735">
    <property type="term" value="F:structural constituent of ribosome"/>
    <property type="evidence" value="ECO:0007669"/>
    <property type="project" value="InterPro"/>
</dbReference>
<dbReference type="AlphaFoldDB" id="A0A1J5GST5"/>
<evidence type="ECO:0000256" key="4">
    <source>
        <dbReference type="ARBA" id="ARBA00022980"/>
    </source>
</evidence>
<dbReference type="Proteomes" id="UP000182763">
    <property type="component" value="Unassembled WGS sequence"/>
</dbReference>
<evidence type="ECO:0000256" key="2">
    <source>
        <dbReference type="ARBA" id="ARBA00022730"/>
    </source>
</evidence>
<keyword evidence="2 7" id="KW-0699">rRNA-binding</keyword>
<dbReference type="RefSeq" id="WP_406606674.1">
    <property type="nucleotide sequence ID" value="NZ_PFKO01000019.1"/>
</dbReference>
<dbReference type="HAMAP" id="MF_00382">
    <property type="entry name" value="Ribosomal_bL20"/>
    <property type="match status" value="1"/>
</dbReference>
<organism evidence="9 13">
    <name type="scientific">Candidatus Infernicultor aquiphilus</name>
    <dbReference type="NCBI Taxonomy" id="1805029"/>
    <lineage>
        <taxon>Bacteria</taxon>
        <taxon>Pseudomonadati</taxon>
        <taxon>Atribacterota</taxon>
        <taxon>Candidatus Phoenicimicrobiia</taxon>
        <taxon>Candidatus Pheonicimicrobiales</taxon>
        <taxon>Candidatus Phoenicimicrobiaceae</taxon>
        <taxon>Candidatus Infernicultor</taxon>
    </lineage>
</organism>
<keyword evidence="5 7" id="KW-0687">Ribonucleoprotein</keyword>
<comment type="function">
    <text evidence="7 8">Binds directly to 23S ribosomal RNA and is necessary for the in vitro assembly process of the 50S ribosomal subunit. It is not involved in the protein synthesizing functions of that subunit.</text>
</comment>
<evidence type="ECO:0000313" key="15">
    <source>
        <dbReference type="Proteomes" id="UP000230646"/>
    </source>
</evidence>
<dbReference type="Proteomes" id="UP000228560">
    <property type="component" value="Unassembled WGS sequence"/>
</dbReference>
<gene>
    <name evidence="7" type="primary">rplT</name>
    <name evidence="9" type="ORF">AUK42_01950</name>
    <name evidence="12" type="ORF">CO097_02425</name>
    <name evidence="11" type="ORF">COZ07_00550</name>
    <name evidence="10" type="ORF">COZ58_01005</name>
</gene>
<reference evidence="9 13" key="1">
    <citation type="journal article" date="2016" name="Environ. Microbiol.">
        <title>Genomic resolution of a cold subsurface aquifer community provides metabolic insights for novel microbes adapted to high CO concentrations.</title>
        <authorList>
            <person name="Probst A.J."/>
            <person name="Castelle C.J."/>
            <person name="Singh A."/>
            <person name="Brown C.T."/>
            <person name="Anantharaman K."/>
            <person name="Sharon I."/>
            <person name="Hug L.A."/>
            <person name="Burstein D."/>
            <person name="Emerson J.B."/>
            <person name="Thomas B.C."/>
            <person name="Banfield J.F."/>
        </authorList>
    </citation>
    <scope>NUCLEOTIDE SEQUENCE [LARGE SCALE GENOMIC DNA]</scope>
    <source>
        <strain evidence="9">CG2_30_33_13</strain>
    </source>
</reference>
<accession>A0A1J5GST5</accession>
<dbReference type="CDD" id="cd07026">
    <property type="entry name" value="Ribosomal_L20"/>
    <property type="match status" value="1"/>
</dbReference>
<evidence type="ECO:0000256" key="6">
    <source>
        <dbReference type="ARBA" id="ARBA00035172"/>
    </source>
</evidence>
<dbReference type="EMBL" id="PFIP01000016">
    <property type="protein sequence ID" value="PIX35192.1"/>
    <property type="molecule type" value="Genomic_DNA"/>
</dbReference>
<dbReference type="STRING" id="1805029.AUK42_01950"/>
<evidence type="ECO:0000313" key="13">
    <source>
        <dbReference type="Proteomes" id="UP000182763"/>
    </source>
</evidence>
<comment type="similarity">
    <text evidence="1 7 8">Belongs to the bacterial ribosomal protein bL20 family.</text>
</comment>
<dbReference type="EMBL" id="PFKO01000019">
    <property type="protein sequence ID" value="PIY33858.1"/>
    <property type="molecule type" value="Genomic_DNA"/>
</dbReference>
<sequence length="118" mass="13594">MPRATNSVASRRRRKKVLKLTKGYWGAKSKLFRIAHTQMLKSLSYAYRDRRARKRDFRSLWIIRIGIAASNEGVSYNKFIRGLKDAGVVINRKILAEFAVNNHEAFINLVKVAKESIS</sequence>
<evidence type="ECO:0000313" key="12">
    <source>
        <dbReference type="EMBL" id="PJB57433.1"/>
    </source>
</evidence>
<evidence type="ECO:0000313" key="11">
    <source>
        <dbReference type="EMBL" id="PIY33858.1"/>
    </source>
</evidence>
<evidence type="ECO:0000313" key="14">
    <source>
        <dbReference type="Proteomes" id="UP000228560"/>
    </source>
</evidence>
<evidence type="ECO:0000313" key="10">
    <source>
        <dbReference type="EMBL" id="PIX35192.1"/>
    </source>
</evidence>
<accession>A0A2M8CEE3</accession>
<dbReference type="PRINTS" id="PR00062">
    <property type="entry name" value="RIBOSOMALL20"/>
</dbReference>
<dbReference type="EMBL" id="MNYY01000042">
    <property type="protein sequence ID" value="OIP72650.1"/>
    <property type="molecule type" value="Genomic_DNA"/>
</dbReference>
<dbReference type="FunFam" id="1.10.1900.20:FF:000001">
    <property type="entry name" value="50S ribosomal protein L20"/>
    <property type="match status" value="1"/>
</dbReference>
<accession>A0A2M7PT89</accession>
<dbReference type="PANTHER" id="PTHR10986">
    <property type="entry name" value="39S RIBOSOMAL PROTEIN L20"/>
    <property type="match status" value="1"/>
</dbReference>
<evidence type="ECO:0000256" key="8">
    <source>
        <dbReference type="RuleBase" id="RU000560"/>
    </source>
</evidence>
<dbReference type="GO" id="GO:0000027">
    <property type="term" value="P:ribosomal large subunit assembly"/>
    <property type="evidence" value="ECO:0007669"/>
    <property type="project" value="UniProtKB-UniRule"/>
</dbReference>
<dbReference type="GO" id="GO:0019843">
    <property type="term" value="F:rRNA binding"/>
    <property type="evidence" value="ECO:0007669"/>
    <property type="project" value="UniProtKB-UniRule"/>
</dbReference>
<evidence type="ECO:0000256" key="7">
    <source>
        <dbReference type="HAMAP-Rule" id="MF_00382"/>
    </source>
</evidence>
<dbReference type="NCBIfam" id="TIGR01032">
    <property type="entry name" value="rplT_bact"/>
    <property type="match status" value="1"/>
</dbReference>
<dbReference type="EMBL" id="PFTV01000057">
    <property type="protein sequence ID" value="PJB57433.1"/>
    <property type="molecule type" value="Genomic_DNA"/>
</dbReference>
<evidence type="ECO:0000313" key="9">
    <source>
        <dbReference type="EMBL" id="OIP72650.1"/>
    </source>
</evidence>
<dbReference type="SUPFAM" id="SSF74731">
    <property type="entry name" value="Ribosomal protein L20"/>
    <property type="match status" value="1"/>
</dbReference>
<dbReference type="Pfam" id="PF00453">
    <property type="entry name" value="Ribosomal_L20"/>
    <property type="match status" value="1"/>
</dbReference>
<evidence type="ECO:0000256" key="3">
    <source>
        <dbReference type="ARBA" id="ARBA00022884"/>
    </source>
</evidence>
<evidence type="ECO:0000256" key="1">
    <source>
        <dbReference type="ARBA" id="ARBA00007698"/>
    </source>
</evidence>
<dbReference type="GO" id="GO:0006412">
    <property type="term" value="P:translation"/>
    <property type="evidence" value="ECO:0007669"/>
    <property type="project" value="InterPro"/>
</dbReference>
<accession>A0A2M7KAL8</accession>
<dbReference type="InterPro" id="IPR035566">
    <property type="entry name" value="Ribosomal_protein_bL20_C"/>
</dbReference>
<evidence type="ECO:0000256" key="5">
    <source>
        <dbReference type="ARBA" id="ARBA00023274"/>
    </source>
</evidence>
<dbReference type="Proteomes" id="UP000231493">
    <property type="component" value="Unassembled WGS sequence"/>
</dbReference>
<proteinExistence type="inferred from homology"/>
<protein>
    <recommendedName>
        <fullName evidence="6 7">Large ribosomal subunit protein bL20</fullName>
    </recommendedName>
</protein>
<dbReference type="Gene3D" id="1.10.1900.20">
    <property type="entry name" value="Ribosomal protein L20"/>
    <property type="match status" value="1"/>
</dbReference>
<dbReference type="GO" id="GO:0005840">
    <property type="term" value="C:ribosome"/>
    <property type="evidence" value="ECO:0007669"/>
    <property type="project" value="UniProtKB-KW"/>
</dbReference>
<dbReference type="Proteomes" id="UP000230646">
    <property type="component" value="Unassembled WGS sequence"/>
</dbReference>
<keyword evidence="4 7" id="KW-0689">Ribosomal protein</keyword>
<dbReference type="GO" id="GO:1990904">
    <property type="term" value="C:ribonucleoprotein complex"/>
    <property type="evidence" value="ECO:0007669"/>
    <property type="project" value="UniProtKB-KW"/>
</dbReference>